<name>A0ABX3GFL1_9BACL</name>
<evidence type="ECO:0000313" key="1">
    <source>
        <dbReference type="EMBL" id="OMC87102.1"/>
    </source>
</evidence>
<organism evidence="1 2">
    <name type="scientific">Paenibacillus odorifer</name>
    <dbReference type="NCBI Taxonomy" id="189426"/>
    <lineage>
        <taxon>Bacteria</taxon>
        <taxon>Bacillati</taxon>
        <taxon>Bacillota</taxon>
        <taxon>Bacilli</taxon>
        <taxon>Bacillales</taxon>
        <taxon>Paenibacillaceae</taxon>
        <taxon>Paenibacillus</taxon>
    </lineage>
</organism>
<dbReference type="SUPFAM" id="SSF53850">
    <property type="entry name" value="Periplasmic binding protein-like II"/>
    <property type="match status" value="1"/>
</dbReference>
<dbReference type="Gene3D" id="3.40.190.10">
    <property type="entry name" value="Periplasmic binding protein-like II"/>
    <property type="match status" value="1"/>
</dbReference>
<gene>
    <name evidence="1" type="ORF">BSO21_35000</name>
</gene>
<keyword evidence="2" id="KW-1185">Reference proteome</keyword>
<dbReference type="EMBL" id="MPVP01000815">
    <property type="protein sequence ID" value="OMC87102.1"/>
    <property type="molecule type" value="Genomic_DNA"/>
</dbReference>
<proteinExistence type="predicted"/>
<protein>
    <recommendedName>
        <fullName evidence="3">ABC transporter substrate-binding protein</fullName>
    </recommendedName>
</protein>
<dbReference type="Proteomes" id="UP000187158">
    <property type="component" value="Unassembled WGS sequence"/>
</dbReference>
<accession>A0ABX3GFL1</accession>
<sequence>KPGVAVGTWVGNMMAINTMAANKEDAWDLIKFVNSNEVAKIKAHTRGELTSRKDYITTQVPSVNLESFYTLKPLPANDPLMNVLQTQKPGISRINDVGRQLFTEVYQGKRTVESALKAWEKQGNTMLGTLEKDPTYYFDSIGD</sequence>
<reference evidence="1 2" key="1">
    <citation type="submission" date="2016-11" db="EMBL/GenBank/DDBJ databases">
        <title>Paenibacillus species isolates.</title>
        <authorList>
            <person name="Beno S.M."/>
        </authorList>
    </citation>
    <scope>NUCLEOTIDE SEQUENCE [LARGE SCALE GENOMIC DNA]</scope>
    <source>
        <strain evidence="1 2">FSL H7-0433</strain>
    </source>
</reference>
<comment type="caution">
    <text evidence="1">The sequence shown here is derived from an EMBL/GenBank/DDBJ whole genome shotgun (WGS) entry which is preliminary data.</text>
</comment>
<feature type="non-terminal residue" evidence="1">
    <location>
        <position position="1"/>
    </location>
</feature>
<evidence type="ECO:0000313" key="2">
    <source>
        <dbReference type="Proteomes" id="UP000187158"/>
    </source>
</evidence>
<evidence type="ECO:0008006" key="3">
    <source>
        <dbReference type="Google" id="ProtNLM"/>
    </source>
</evidence>